<sequence length="333" mass="36328">MTITFESPNAYDSDVSAWLEHPSLILQTGHTGDYDNRKGYNVGSRLHWNGSTHSFSARIERKTTADIISSIQVRYHSHCLEEQDNSTAVNSQSWDSVSISPAGQDVSDLPSVIGRSEAGYFSTNLSYSAYLDYDVANQVLRDLYLDINIASTDGMPLTLNVTGPYNGTVAFSENALGGWTYAVPGVLDISPSLLYSSGADVATASATVARTNLTNTLIDGHIHLDMVNPESTYYSGMWDGNYGSGVTIEPVATARITPWLTLTGYIAVNVTGINHGFYQAFKGTANSVYDFELTGADNVCTRTSYGYSIDTFNLDGWRKTLYSRQDPLTEGCR</sequence>
<evidence type="ECO:0000313" key="1">
    <source>
        <dbReference type="EMBL" id="KAH6647683.1"/>
    </source>
</evidence>
<dbReference type="AlphaFoldDB" id="A0A9P8RQP2"/>
<comment type="caution">
    <text evidence="1">The sequence shown here is derived from an EMBL/GenBank/DDBJ whole genome shotgun (WGS) entry which is preliminary data.</text>
</comment>
<gene>
    <name evidence="1" type="ORF">BKA67DRAFT_395515</name>
</gene>
<dbReference type="GeneID" id="70125536"/>
<evidence type="ECO:0000313" key="2">
    <source>
        <dbReference type="Proteomes" id="UP000758603"/>
    </source>
</evidence>
<name>A0A9P8RQP2_9PEZI</name>
<dbReference type="Proteomes" id="UP000758603">
    <property type="component" value="Unassembled WGS sequence"/>
</dbReference>
<reference evidence="1" key="1">
    <citation type="journal article" date="2021" name="Nat. Commun.">
        <title>Genetic determinants of endophytism in the Arabidopsis root mycobiome.</title>
        <authorList>
            <person name="Mesny F."/>
            <person name="Miyauchi S."/>
            <person name="Thiergart T."/>
            <person name="Pickel B."/>
            <person name="Atanasova L."/>
            <person name="Karlsson M."/>
            <person name="Huettel B."/>
            <person name="Barry K.W."/>
            <person name="Haridas S."/>
            <person name="Chen C."/>
            <person name="Bauer D."/>
            <person name="Andreopoulos W."/>
            <person name="Pangilinan J."/>
            <person name="LaButti K."/>
            <person name="Riley R."/>
            <person name="Lipzen A."/>
            <person name="Clum A."/>
            <person name="Drula E."/>
            <person name="Henrissat B."/>
            <person name="Kohler A."/>
            <person name="Grigoriev I.V."/>
            <person name="Martin F.M."/>
            <person name="Hacquard S."/>
        </authorList>
    </citation>
    <scope>NUCLEOTIDE SEQUENCE</scope>
    <source>
        <strain evidence="1">MPI-SDFR-AT-0073</strain>
    </source>
</reference>
<proteinExistence type="predicted"/>
<dbReference type="OrthoDB" id="160645at2759"/>
<organism evidence="1 2">
    <name type="scientific">Truncatella angustata</name>
    <dbReference type="NCBI Taxonomy" id="152316"/>
    <lineage>
        <taxon>Eukaryota</taxon>
        <taxon>Fungi</taxon>
        <taxon>Dikarya</taxon>
        <taxon>Ascomycota</taxon>
        <taxon>Pezizomycotina</taxon>
        <taxon>Sordariomycetes</taxon>
        <taxon>Xylariomycetidae</taxon>
        <taxon>Amphisphaeriales</taxon>
        <taxon>Sporocadaceae</taxon>
        <taxon>Truncatella</taxon>
    </lineage>
</organism>
<accession>A0A9P8RQP2</accession>
<dbReference type="EMBL" id="JAGPXC010000008">
    <property type="protein sequence ID" value="KAH6647683.1"/>
    <property type="molecule type" value="Genomic_DNA"/>
</dbReference>
<dbReference type="RefSeq" id="XP_045954195.1">
    <property type="nucleotide sequence ID" value="XM_046096644.1"/>
</dbReference>
<keyword evidence="2" id="KW-1185">Reference proteome</keyword>
<protein>
    <submittedName>
        <fullName evidence="1">Uncharacterized protein</fullName>
    </submittedName>
</protein>